<dbReference type="Gene3D" id="2.60.120.40">
    <property type="match status" value="1"/>
</dbReference>
<name>A0A7J6B377_AMEME</name>
<protein>
    <recommendedName>
        <fullName evidence="6">C1q domain-containing protein</fullName>
    </recommendedName>
</protein>
<keyword evidence="2" id="KW-0964">Secreted</keyword>
<keyword evidence="3 5" id="KW-0732">Signal</keyword>
<dbReference type="SUPFAM" id="SSF49842">
    <property type="entry name" value="TNF-like"/>
    <property type="match status" value="1"/>
</dbReference>
<dbReference type="GO" id="GO:0005576">
    <property type="term" value="C:extracellular region"/>
    <property type="evidence" value="ECO:0007669"/>
    <property type="project" value="UniProtKB-SubCell"/>
</dbReference>
<evidence type="ECO:0000259" key="6">
    <source>
        <dbReference type="PROSITE" id="PS50871"/>
    </source>
</evidence>
<dbReference type="InterPro" id="IPR001073">
    <property type="entry name" value="C1q_dom"/>
</dbReference>
<sequence>MLIIAQVVLLLCAFCVRTQDFKNLEERLTTTEDIVQRQSNLVSELTSKLEELSNENRVLKTIVKTLLNESEARKVAFSASLLASGSGSDGPHYPVTASLIYKKVFTNVGNGYDSNTGIFTAPVTGVYYIRFYAHCQTGYRMAVSLYKNGNVQCSVFSDRPITNGNASNGIVLTLEKGDQLYEALG</sequence>
<proteinExistence type="predicted"/>
<evidence type="ECO:0000256" key="2">
    <source>
        <dbReference type="ARBA" id="ARBA00022525"/>
    </source>
</evidence>
<evidence type="ECO:0000256" key="4">
    <source>
        <dbReference type="SAM" id="Coils"/>
    </source>
</evidence>
<feature type="signal peptide" evidence="5">
    <location>
        <begin position="1"/>
        <end position="18"/>
    </location>
</feature>
<dbReference type="PRINTS" id="PR00007">
    <property type="entry name" value="COMPLEMNTC1Q"/>
</dbReference>
<evidence type="ECO:0000256" key="5">
    <source>
        <dbReference type="SAM" id="SignalP"/>
    </source>
</evidence>
<dbReference type="SMART" id="SM00110">
    <property type="entry name" value="C1Q"/>
    <property type="match status" value="1"/>
</dbReference>
<keyword evidence="8" id="KW-1185">Reference proteome</keyword>
<evidence type="ECO:0000256" key="1">
    <source>
        <dbReference type="ARBA" id="ARBA00004613"/>
    </source>
</evidence>
<dbReference type="PANTHER" id="PTHR22923:SF102">
    <property type="entry name" value="CEREBELLIN 13-RELATED"/>
    <property type="match status" value="1"/>
</dbReference>
<keyword evidence="4" id="KW-0175">Coiled coil</keyword>
<accession>A0A7J6B377</accession>
<feature type="chain" id="PRO_5029853427" description="C1q domain-containing protein" evidence="5">
    <location>
        <begin position="19"/>
        <end position="185"/>
    </location>
</feature>
<dbReference type="InterPro" id="IPR050822">
    <property type="entry name" value="Cerebellin_Synaptic_Org"/>
</dbReference>
<dbReference type="EMBL" id="JAAGNN010000005">
    <property type="protein sequence ID" value="KAF4089554.1"/>
    <property type="molecule type" value="Genomic_DNA"/>
</dbReference>
<reference evidence="7 8" key="1">
    <citation type="submission" date="2020-02" db="EMBL/GenBank/DDBJ databases">
        <title>A chromosome-scale genome assembly of the black bullhead catfish (Ameiurus melas).</title>
        <authorList>
            <person name="Wen M."/>
            <person name="Zham M."/>
            <person name="Cabau C."/>
            <person name="Klopp C."/>
            <person name="Donnadieu C."/>
            <person name="Roques C."/>
            <person name="Bouchez O."/>
            <person name="Lampietro C."/>
            <person name="Jouanno E."/>
            <person name="Herpin A."/>
            <person name="Louis A."/>
            <person name="Berthelot C."/>
            <person name="Parey E."/>
            <person name="Roest-Crollius H."/>
            <person name="Braasch I."/>
            <person name="Postlethwait J."/>
            <person name="Robinson-Rechavi M."/>
            <person name="Echchiki A."/>
            <person name="Begum T."/>
            <person name="Montfort J."/>
            <person name="Schartl M."/>
            <person name="Bobe J."/>
            <person name="Guiguen Y."/>
        </authorList>
    </citation>
    <scope>NUCLEOTIDE SEQUENCE [LARGE SCALE GENOMIC DNA]</scope>
    <source>
        <strain evidence="7">M_S1</strain>
        <tissue evidence="7">Blood</tissue>
    </source>
</reference>
<organism evidence="7 8">
    <name type="scientific">Ameiurus melas</name>
    <name type="common">Black bullhead</name>
    <name type="synonym">Silurus melas</name>
    <dbReference type="NCBI Taxonomy" id="219545"/>
    <lineage>
        <taxon>Eukaryota</taxon>
        <taxon>Metazoa</taxon>
        <taxon>Chordata</taxon>
        <taxon>Craniata</taxon>
        <taxon>Vertebrata</taxon>
        <taxon>Euteleostomi</taxon>
        <taxon>Actinopterygii</taxon>
        <taxon>Neopterygii</taxon>
        <taxon>Teleostei</taxon>
        <taxon>Ostariophysi</taxon>
        <taxon>Siluriformes</taxon>
        <taxon>Ictaluridae</taxon>
        <taxon>Ameiurus</taxon>
    </lineage>
</organism>
<comment type="caution">
    <text evidence="7">The sequence shown here is derived from an EMBL/GenBank/DDBJ whole genome shotgun (WGS) entry which is preliminary data.</text>
</comment>
<evidence type="ECO:0000313" key="7">
    <source>
        <dbReference type="EMBL" id="KAF4089554.1"/>
    </source>
</evidence>
<feature type="domain" description="C1q" evidence="6">
    <location>
        <begin position="70"/>
        <end position="185"/>
    </location>
</feature>
<comment type="subcellular location">
    <subcellularLocation>
        <location evidence="1">Secreted</location>
    </subcellularLocation>
</comment>
<dbReference type="PANTHER" id="PTHR22923">
    <property type="entry name" value="CEREBELLIN-RELATED"/>
    <property type="match status" value="1"/>
</dbReference>
<gene>
    <name evidence="7" type="ORF">AMELA_G00067370</name>
</gene>
<dbReference type="AlphaFoldDB" id="A0A7J6B377"/>
<dbReference type="InterPro" id="IPR008983">
    <property type="entry name" value="Tumour_necrosis_fac-like_dom"/>
</dbReference>
<dbReference type="Pfam" id="PF00386">
    <property type="entry name" value="C1q"/>
    <property type="match status" value="1"/>
</dbReference>
<feature type="coiled-coil region" evidence="4">
    <location>
        <begin position="35"/>
        <end position="69"/>
    </location>
</feature>
<dbReference type="PROSITE" id="PS50871">
    <property type="entry name" value="C1Q"/>
    <property type="match status" value="1"/>
</dbReference>
<evidence type="ECO:0000256" key="3">
    <source>
        <dbReference type="ARBA" id="ARBA00022729"/>
    </source>
</evidence>
<evidence type="ECO:0000313" key="8">
    <source>
        <dbReference type="Proteomes" id="UP000593565"/>
    </source>
</evidence>
<dbReference type="Proteomes" id="UP000593565">
    <property type="component" value="Unassembled WGS sequence"/>
</dbReference>